<dbReference type="Proteomes" id="UP000598174">
    <property type="component" value="Unassembled WGS sequence"/>
</dbReference>
<organism evidence="2 3">
    <name type="scientific">Paractinoplanes ferrugineus</name>
    <dbReference type="NCBI Taxonomy" id="113564"/>
    <lineage>
        <taxon>Bacteria</taxon>
        <taxon>Bacillati</taxon>
        <taxon>Actinomycetota</taxon>
        <taxon>Actinomycetes</taxon>
        <taxon>Micromonosporales</taxon>
        <taxon>Micromonosporaceae</taxon>
        <taxon>Paractinoplanes</taxon>
    </lineage>
</organism>
<reference evidence="2" key="1">
    <citation type="submission" date="2021-01" db="EMBL/GenBank/DDBJ databases">
        <title>Whole genome shotgun sequence of Actinoplanes ferrugineus NBRC 15555.</title>
        <authorList>
            <person name="Komaki H."/>
            <person name="Tamura T."/>
        </authorList>
    </citation>
    <scope>NUCLEOTIDE SEQUENCE</scope>
    <source>
        <strain evidence="2">NBRC 15555</strain>
    </source>
</reference>
<proteinExistence type="predicted"/>
<name>A0A919MBT7_9ACTN</name>
<comment type="caution">
    <text evidence="2">The sequence shown here is derived from an EMBL/GenBank/DDBJ whole genome shotgun (WGS) entry which is preliminary data.</text>
</comment>
<dbReference type="AlphaFoldDB" id="A0A919MBT7"/>
<dbReference type="EMBL" id="BOMM01000003">
    <property type="protein sequence ID" value="GIE08764.1"/>
    <property type="molecule type" value="Genomic_DNA"/>
</dbReference>
<feature type="transmembrane region" description="Helical" evidence="1">
    <location>
        <begin position="6"/>
        <end position="29"/>
    </location>
</feature>
<evidence type="ECO:0000256" key="1">
    <source>
        <dbReference type="SAM" id="Phobius"/>
    </source>
</evidence>
<keyword evidence="1" id="KW-1133">Transmembrane helix</keyword>
<accession>A0A919MBT7</accession>
<keyword evidence="1" id="KW-0812">Transmembrane</keyword>
<keyword evidence="1" id="KW-0472">Membrane</keyword>
<gene>
    <name evidence="2" type="ORF">Afe05nite_06040</name>
</gene>
<keyword evidence="3" id="KW-1185">Reference proteome</keyword>
<sequence>MGAGGWWLVGVWGRGTGGWLVRVWVFVLVAGGDRVGRRVGGGLVWREGGFWCGGWAGGGDRENVQFLGTGGLSFLGGWDVGKVPWERAGAAWFVGWRNASAMCASKGCNTVCLTVNCGMGNLGR</sequence>
<evidence type="ECO:0000313" key="2">
    <source>
        <dbReference type="EMBL" id="GIE08764.1"/>
    </source>
</evidence>
<protein>
    <submittedName>
        <fullName evidence="2">Uncharacterized protein</fullName>
    </submittedName>
</protein>
<evidence type="ECO:0000313" key="3">
    <source>
        <dbReference type="Proteomes" id="UP000598174"/>
    </source>
</evidence>